<proteinExistence type="predicted"/>
<dbReference type="Proteomes" id="UP000800094">
    <property type="component" value="Unassembled WGS sequence"/>
</dbReference>
<reference evidence="2" key="1">
    <citation type="journal article" date="2020" name="Stud. Mycol.">
        <title>101 Dothideomycetes genomes: a test case for predicting lifestyles and emergence of pathogens.</title>
        <authorList>
            <person name="Haridas S."/>
            <person name="Albert R."/>
            <person name="Binder M."/>
            <person name="Bloem J."/>
            <person name="Labutti K."/>
            <person name="Salamov A."/>
            <person name="Andreopoulos B."/>
            <person name="Baker S."/>
            <person name="Barry K."/>
            <person name="Bills G."/>
            <person name="Bluhm B."/>
            <person name="Cannon C."/>
            <person name="Castanera R."/>
            <person name="Culley D."/>
            <person name="Daum C."/>
            <person name="Ezra D."/>
            <person name="Gonzalez J."/>
            <person name="Henrissat B."/>
            <person name="Kuo A."/>
            <person name="Liang C."/>
            <person name="Lipzen A."/>
            <person name="Lutzoni F."/>
            <person name="Magnuson J."/>
            <person name="Mondo S."/>
            <person name="Nolan M."/>
            <person name="Ohm R."/>
            <person name="Pangilinan J."/>
            <person name="Park H.-J."/>
            <person name="Ramirez L."/>
            <person name="Alfaro M."/>
            <person name="Sun H."/>
            <person name="Tritt A."/>
            <person name="Yoshinaga Y."/>
            <person name="Zwiers L.-H."/>
            <person name="Turgeon B."/>
            <person name="Goodwin S."/>
            <person name="Spatafora J."/>
            <person name="Crous P."/>
            <person name="Grigoriev I."/>
        </authorList>
    </citation>
    <scope>NUCLEOTIDE SEQUENCE</scope>
    <source>
        <strain evidence="2">CBS 122368</strain>
    </source>
</reference>
<evidence type="ECO:0000313" key="3">
    <source>
        <dbReference type="Proteomes" id="UP000800094"/>
    </source>
</evidence>
<evidence type="ECO:0000256" key="1">
    <source>
        <dbReference type="SAM" id="Phobius"/>
    </source>
</evidence>
<keyword evidence="1" id="KW-0472">Membrane</keyword>
<gene>
    <name evidence="2" type="ORF">BU26DRAFT_239206</name>
</gene>
<feature type="transmembrane region" description="Helical" evidence="1">
    <location>
        <begin position="87"/>
        <end position="109"/>
    </location>
</feature>
<organism evidence="2 3">
    <name type="scientific">Trematosphaeria pertusa</name>
    <dbReference type="NCBI Taxonomy" id="390896"/>
    <lineage>
        <taxon>Eukaryota</taxon>
        <taxon>Fungi</taxon>
        <taxon>Dikarya</taxon>
        <taxon>Ascomycota</taxon>
        <taxon>Pezizomycotina</taxon>
        <taxon>Dothideomycetes</taxon>
        <taxon>Pleosporomycetidae</taxon>
        <taxon>Pleosporales</taxon>
        <taxon>Massarineae</taxon>
        <taxon>Trematosphaeriaceae</taxon>
        <taxon>Trematosphaeria</taxon>
    </lineage>
</organism>
<dbReference type="GeneID" id="54574317"/>
<accession>A0A6A6HQ22</accession>
<dbReference type="EMBL" id="ML987222">
    <property type="protein sequence ID" value="KAF2240244.1"/>
    <property type="molecule type" value="Genomic_DNA"/>
</dbReference>
<protein>
    <submittedName>
        <fullName evidence="2">Uncharacterized protein</fullName>
    </submittedName>
</protein>
<keyword evidence="3" id="KW-1185">Reference proteome</keyword>
<sequence>MGGCGLFPDIHRLILLWRRRRSRLVPRPPCAVNASLAPPAVEEAFWIRSPNGGSKMIIPRPNAVDPTHSTVTRYGSWMLRNCVCRDIYSCIFDCLVTLLVHVVTFSLAVSSVTGRNLHR</sequence>
<keyword evidence="1" id="KW-0812">Transmembrane</keyword>
<keyword evidence="1" id="KW-1133">Transmembrane helix</keyword>
<dbReference type="AlphaFoldDB" id="A0A6A6HQ22"/>
<name>A0A6A6HQ22_9PLEO</name>
<dbReference type="RefSeq" id="XP_033675248.1">
    <property type="nucleotide sequence ID" value="XM_033820987.1"/>
</dbReference>
<evidence type="ECO:0000313" key="2">
    <source>
        <dbReference type="EMBL" id="KAF2240244.1"/>
    </source>
</evidence>